<dbReference type="Ensembl" id="ENSEEET00000057864.1">
    <property type="protein sequence ID" value="ENSEEEP00000056358.1"/>
    <property type="gene ID" value="ENSEEEG00000025821.1"/>
</dbReference>
<reference evidence="1" key="2">
    <citation type="submission" date="2025-08" db="UniProtKB">
        <authorList>
            <consortium name="Ensembl"/>
        </authorList>
    </citation>
    <scope>IDENTIFICATION</scope>
</reference>
<keyword evidence="2" id="KW-1185">Reference proteome</keyword>
<evidence type="ECO:0000313" key="2">
    <source>
        <dbReference type="Proteomes" id="UP000314983"/>
    </source>
</evidence>
<protein>
    <submittedName>
        <fullName evidence="1">Uncharacterized protein</fullName>
    </submittedName>
</protein>
<reference evidence="1 2" key="1">
    <citation type="submission" date="2020-05" db="EMBL/GenBank/DDBJ databases">
        <title>Electrophorus electricus (electric eel) genome, fEleEle1, primary haplotype.</title>
        <authorList>
            <person name="Myers G."/>
            <person name="Meyer A."/>
            <person name="Fedrigo O."/>
            <person name="Formenti G."/>
            <person name="Rhie A."/>
            <person name="Tracey A."/>
            <person name="Sims Y."/>
            <person name="Jarvis E.D."/>
        </authorList>
    </citation>
    <scope>NUCLEOTIDE SEQUENCE [LARGE SCALE GENOMIC DNA]</scope>
</reference>
<reference evidence="1" key="3">
    <citation type="submission" date="2025-09" db="UniProtKB">
        <authorList>
            <consortium name="Ensembl"/>
        </authorList>
    </citation>
    <scope>IDENTIFICATION</scope>
</reference>
<organism evidence="1 2">
    <name type="scientific">Electrophorus electricus</name>
    <name type="common">Electric eel</name>
    <name type="synonym">Gymnotus electricus</name>
    <dbReference type="NCBI Taxonomy" id="8005"/>
    <lineage>
        <taxon>Eukaryota</taxon>
        <taxon>Metazoa</taxon>
        <taxon>Chordata</taxon>
        <taxon>Craniata</taxon>
        <taxon>Vertebrata</taxon>
        <taxon>Euteleostomi</taxon>
        <taxon>Actinopterygii</taxon>
        <taxon>Neopterygii</taxon>
        <taxon>Teleostei</taxon>
        <taxon>Ostariophysi</taxon>
        <taxon>Gymnotiformes</taxon>
        <taxon>Gymnotoidei</taxon>
        <taxon>Gymnotidae</taxon>
        <taxon>Electrophorus</taxon>
    </lineage>
</organism>
<dbReference type="AlphaFoldDB" id="A0AAY5EHI3"/>
<proteinExistence type="predicted"/>
<evidence type="ECO:0000313" key="1">
    <source>
        <dbReference type="Ensembl" id="ENSEEEP00000056358.1"/>
    </source>
</evidence>
<dbReference type="Proteomes" id="UP000314983">
    <property type="component" value="Chromosome 5"/>
</dbReference>
<name>A0AAY5EHI3_ELEEL</name>
<accession>A0AAY5EHI3</accession>
<sequence length="113" mass="12858">KIISHTFPHTIEHNTALHHSTVHHTALHNSTEHHTALPHSTVHHTALHNSTEHHTALHHSTEHHTALHHSWLMVGGEPCIAVLPTAHQTLSEQRDYQYHESLFTRALLKSIEI</sequence>